<proteinExistence type="predicted"/>
<evidence type="ECO:0000313" key="1">
    <source>
        <dbReference type="EMBL" id="AFL53458.1"/>
    </source>
</evidence>
<dbReference type="Proteomes" id="UP000006180">
    <property type="component" value="Chromosome"/>
</dbReference>
<dbReference type="AlphaFoldDB" id="I3XC52"/>
<evidence type="ECO:0000313" key="2">
    <source>
        <dbReference type="Proteomes" id="UP000006180"/>
    </source>
</evidence>
<gene>
    <name evidence="1" type="ORF">USDA257_c49240</name>
</gene>
<reference evidence="1 2" key="1">
    <citation type="journal article" date="2012" name="J. Bacteriol.">
        <title>Complete genome sequence of the broad-host-range strain Sinorhizobium fredii USDA257.</title>
        <authorList>
            <person name="Schuldes J."/>
            <person name="Rodriguez Orbegoso M."/>
            <person name="Schmeisser C."/>
            <person name="Krishnan H.B."/>
            <person name="Daniel R."/>
            <person name="Streit W.R."/>
        </authorList>
    </citation>
    <scope>NUCLEOTIDE SEQUENCE [LARGE SCALE GENOMIC DNA]</scope>
    <source>
        <strain evidence="1 2">USDA 257</strain>
    </source>
</reference>
<accession>I3XC52</accession>
<dbReference type="PATRIC" id="fig|1185652.3.peg.5105"/>
<sequence length="48" mass="5260">MKTLRLNSSGRAILLNSRFFSRLPRLAPEALSRAFSTLRQSGVVVKGG</sequence>
<dbReference type="HOGENOM" id="CLU_3157826_0_0_5"/>
<dbReference type="STRING" id="1185652.USDA257_c49240"/>
<organism evidence="1 2">
    <name type="scientific">Sinorhizobium fredii (strain USDA 257)</name>
    <dbReference type="NCBI Taxonomy" id="1185652"/>
    <lineage>
        <taxon>Bacteria</taxon>
        <taxon>Pseudomonadati</taxon>
        <taxon>Pseudomonadota</taxon>
        <taxon>Alphaproteobacteria</taxon>
        <taxon>Hyphomicrobiales</taxon>
        <taxon>Rhizobiaceae</taxon>
        <taxon>Sinorhizobium/Ensifer group</taxon>
        <taxon>Sinorhizobium</taxon>
    </lineage>
</organism>
<protein>
    <submittedName>
        <fullName evidence="1">Uncharacterized protein</fullName>
    </submittedName>
</protein>
<dbReference type="EMBL" id="CP003563">
    <property type="protein sequence ID" value="AFL53458.1"/>
    <property type="molecule type" value="Genomic_DNA"/>
</dbReference>
<dbReference type="KEGG" id="sfd:USDA257_c49240"/>
<name>I3XC52_SINF2</name>